<dbReference type="GO" id="GO:0006355">
    <property type="term" value="P:regulation of DNA-templated transcription"/>
    <property type="evidence" value="ECO:0007669"/>
    <property type="project" value="InterPro"/>
</dbReference>
<evidence type="ECO:0000259" key="5">
    <source>
        <dbReference type="PROSITE" id="PS50110"/>
    </source>
</evidence>
<keyword evidence="2" id="KW-0238">DNA-binding</keyword>
<dbReference type="STRING" id="336292.SAMN05660710_02304"/>
<evidence type="ECO:0000256" key="1">
    <source>
        <dbReference type="ARBA" id="ARBA00022553"/>
    </source>
</evidence>
<dbReference type="InterPro" id="IPR016032">
    <property type="entry name" value="Sig_transdc_resp-reg_C-effctor"/>
</dbReference>
<evidence type="ECO:0000256" key="2">
    <source>
        <dbReference type="ARBA" id="ARBA00023125"/>
    </source>
</evidence>
<evidence type="ECO:0000313" key="7">
    <source>
        <dbReference type="Proteomes" id="UP000199502"/>
    </source>
</evidence>
<dbReference type="SMART" id="SM00448">
    <property type="entry name" value="REC"/>
    <property type="match status" value="1"/>
</dbReference>
<keyword evidence="1 3" id="KW-0597">Phosphoprotein</keyword>
<evidence type="ECO:0000256" key="3">
    <source>
        <dbReference type="PROSITE-ProRule" id="PRU00169"/>
    </source>
</evidence>
<dbReference type="InterPro" id="IPR011006">
    <property type="entry name" value="CheY-like_superfamily"/>
</dbReference>
<dbReference type="GO" id="GO:0003677">
    <property type="term" value="F:DNA binding"/>
    <property type="evidence" value="ECO:0007669"/>
    <property type="project" value="UniProtKB-KW"/>
</dbReference>
<dbReference type="SMART" id="SM00421">
    <property type="entry name" value="HTH_LUXR"/>
    <property type="match status" value="1"/>
</dbReference>
<reference evidence="6 7" key="1">
    <citation type="submission" date="2016-10" db="EMBL/GenBank/DDBJ databases">
        <authorList>
            <person name="de Groot N.N."/>
        </authorList>
    </citation>
    <scope>NUCLEOTIDE SEQUENCE [LARGE SCALE GENOMIC DNA]</scope>
    <source>
        <strain evidence="6 7">CGMCC 1.8925</strain>
    </source>
</reference>
<sequence>MPIPMTTVPGPATPPRDGGFHAALIVEDHPLFGDALAMTLQSVSGIRHVTHAESLAQAGQFLDEGLAVDVILLDLNLPDVDGLEGLLHLRRIAPRIPVLLVTSVNDTRIIRAALAGGAAGFVPKHSRREVFRAAFEALVNGEIFAPNLPQDDLAEGALGPGGSAETVIRRISQLTRQQARILALICEGRMNKQIAHDLSIAETTVKAHVTAIMRKMGVSSRTQAVLMAQHSKVTERLNDVAGGAQ</sequence>
<dbReference type="Gene3D" id="1.10.10.10">
    <property type="entry name" value="Winged helix-like DNA-binding domain superfamily/Winged helix DNA-binding domain"/>
    <property type="match status" value="1"/>
</dbReference>
<dbReference type="InterPro" id="IPR058245">
    <property type="entry name" value="NreC/VraR/RcsB-like_REC"/>
</dbReference>
<dbReference type="AlphaFoldDB" id="A0A1G5HTT4"/>
<dbReference type="InterPro" id="IPR051015">
    <property type="entry name" value="EvgA-like"/>
</dbReference>
<protein>
    <submittedName>
        <fullName evidence="6">Two component transcriptional regulator, LuxR family</fullName>
    </submittedName>
</protein>
<dbReference type="Proteomes" id="UP000199502">
    <property type="component" value="Unassembled WGS sequence"/>
</dbReference>
<dbReference type="InterPro" id="IPR000792">
    <property type="entry name" value="Tscrpt_reg_LuxR_C"/>
</dbReference>
<dbReference type="InterPro" id="IPR036388">
    <property type="entry name" value="WH-like_DNA-bd_sf"/>
</dbReference>
<proteinExistence type="predicted"/>
<dbReference type="PANTHER" id="PTHR45566">
    <property type="entry name" value="HTH-TYPE TRANSCRIPTIONAL REGULATOR YHJB-RELATED"/>
    <property type="match status" value="1"/>
</dbReference>
<dbReference type="SUPFAM" id="SSF46894">
    <property type="entry name" value="C-terminal effector domain of the bipartite response regulators"/>
    <property type="match status" value="1"/>
</dbReference>
<accession>A0A1G5HTT4</accession>
<dbReference type="CDD" id="cd06170">
    <property type="entry name" value="LuxR_C_like"/>
    <property type="match status" value="1"/>
</dbReference>
<dbReference type="Pfam" id="PF00196">
    <property type="entry name" value="GerE"/>
    <property type="match status" value="1"/>
</dbReference>
<dbReference type="SUPFAM" id="SSF52172">
    <property type="entry name" value="CheY-like"/>
    <property type="match status" value="1"/>
</dbReference>
<dbReference type="PANTHER" id="PTHR45566:SF1">
    <property type="entry name" value="HTH-TYPE TRANSCRIPTIONAL REGULATOR YHJB-RELATED"/>
    <property type="match status" value="1"/>
</dbReference>
<dbReference type="PROSITE" id="PS50110">
    <property type="entry name" value="RESPONSE_REGULATORY"/>
    <property type="match status" value="1"/>
</dbReference>
<dbReference type="InterPro" id="IPR001789">
    <property type="entry name" value="Sig_transdc_resp-reg_receiver"/>
</dbReference>
<dbReference type="Pfam" id="PF00072">
    <property type="entry name" value="Response_reg"/>
    <property type="match status" value="1"/>
</dbReference>
<dbReference type="PRINTS" id="PR00038">
    <property type="entry name" value="HTHLUXR"/>
</dbReference>
<evidence type="ECO:0000259" key="4">
    <source>
        <dbReference type="PROSITE" id="PS50043"/>
    </source>
</evidence>
<organism evidence="6 7">
    <name type="scientific">Paracoccus tibetensis</name>
    <dbReference type="NCBI Taxonomy" id="336292"/>
    <lineage>
        <taxon>Bacteria</taxon>
        <taxon>Pseudomonadati</taxon>
        <taxon>Pseudomonadota</taxon>
        <taxon>Alphaproteobacteria</taxon>
        <taxon>Rhodobacterales</taxon>
        <taxon>Paracoccaceae</taxon>
        <taxon>Paracoccus</taxon>
    </lineage>
</organism>
<name>A0A1G5HTT4_9RHOB</name>
<feature type="domain" description="HTH luxR-type" evidence="4">
    <location>
        <begin position="167"/>
        <end position="232"/>
    </location>
</feature>
<dbReference type="GO" id="GO:0000160">
    <property type="term" value="P:phosphorelay signal transduction system"/>
    <property type="evidence" value="ECO:0007669"/>
    <property type="project" value="InterPro"/>
</dbReference>
<dbReference type="EMBL" id="FMVT01000007">
    <property type="protein sequence ID" value="SCY67173.1"/>
    <property type="molecule type" value="Genomic_DNA"/>
</dbReference>
<feature type="modified residue" description="4-aspartylphosphate" evidence="3">
    <location>
        <position position="74"/>
    </location>
</feature>
<feature type="domain" description="Response regulatory" evidence="5">
    <location>
        <begin position="22"/>
        <end position="139"/>
    </location>
</feature>
<keyword evidence="7" id="KW-1185">Reference proteome</keyword>
<dbReference type="Gene3D" id="3.40.50.2300">
    <property type="match status" value="1"/>
</dbReference>
<dbReference type="PROSITE" id="PS50043">
    <property type="entry name" value="HTH_LUXR_2"/>
    <property type="match status" value="1"/>
</dbReference>
<dbReference type="CDD" id="cd17535">
    <property type="entry name" value="REC_NarL-like"/>
    <property type="match status" value="1"/>
</dbReference>
<gene>
    <name evidence="6" type="ORF">SAMN05660710_02304</name>
</gene>
<dbReference type="PROSITE" id="PS00622">
    <property type="entry name" value="HTH_LUXR_1"/>
    <property type="match status" value="1"/>
</dbReference>
<evidence type="ECO:0000313" key="6">
    <source>
        <dbReference type="EMBL" id="SCY67173.1"/>
    </source>
</evidence>